<comment type="caution">
    <text evidence="1">The sequence shown here is derived from an EMBL/GenBank/DDBJ whole genome shotgun (WGS) entry which is preliminary data.</text>
</comment>
<dbReference type="Proteomes" id="UP001595891">
    <property type="component" value="Unassembled WGS sequence"/>
</dbReference>
<keyword evidence="2" id="KW-1185">Reference proteome</keyword>
<name>A0ABV9EBL8_9ACTN</name>
<evidence type="ECO:0000313" key="2">
    <source>
        <dbReference type="Proteomes" id="UP001595891"/>
    </source>
</evidence>
<protein>
    <submittedName>
        <fullName evidence="1">Uncharacterized protein</fullName>
    </submittedName>
</protein>
<gene>
    <name evidence="1" type="ORF">ACFO8L_12045</name>
</gene>
<reference evidence="2" key="1">
    <citation type="journal article" date="2019" name="Int. J. Syst. Evol. Microbiol.">
        <title>The Global Catalogue of Microorganisms (GCM) 10K type strain sequencing project: providing services to taxonomists for standard genome sequencing and annotation.</title>
        <authorList>
            <consortium name="The Broad Institute Genomics Platform"/>
            <consortium name="The Broad Institute Genome Sequencing Center for Infectious Disease"/>
            <person name="Wu L."/>
            <person name="Ma J."/>
        </authorList>
    </citation>
    <scope>NUCLEOTIDE SEQUENCE [LARGE SCALE GENOMIC DNA]</scope>
    <source>
        <strain evidence="2">CCUG 49560</strain>
    </source>
</reference>
<evidence type="ECO:0000313" key="1">
    <source>
        <dbReference type="EMBL" id="MFC4586812.1"/>
    </source>
</evidence>
<dbReference type="EMBL" id="JBHSFN010000006">
    <property type="protein sequence ID" value="MFC4586812.1"/>
    <property type="molecule type" value="Genomic_DNA"/>
</dbReference>
<organism evidence="1 2">
    <name type="scientific">Sphaerisporangium corydalis</name>
    <dbReference type="NCBI Taxonomy" id="1441875"/>
    <lineage>
        <taxon>Bacteria</taxon>
        <taxon>Bacillati</taxon>
        <taxon>Actinomycetota</taxon>
        <taxon>Actinomycetes</taxon>
        <taxon>Streptosporangiales</taxon>
        <taxon>Streptosporangiaceae</taxon>
        <taxon>Sphaerisporangium</taxon>
    </lineage>
</organism>
<sequence>MTEQLSRHDRAYANVSRRLDTLLSASEGHADHAPHVQRPAGKPANLIDWRTATYYVARTRELRWTCECRLTVYYLMTGGGLAWIRRAQRPSALNHRARITETDHMRYPDAERLWERVLLGHAR</sequence>
<dbReference type="RefSeq" id="WP_262842530.1">
    <property type="nucleotide sequence ID" value="NZ_JANZYP010000011.1"/>
</dbReference>
<accession>A0ABV9EBL8</accession>
<proteinExistence type="predicted"/>